<dbReference type="InterPro" id="IPR041095">
    <property type="entry name" value="EFG_II"/>
</dbReference>
<dbReference type="InterPro" id="IPR047872">
    <property type="entry name" value="EFG_IV"/>
</dbReference>
<dbReference type="SUPFAM" id="SSF50447">
    <property type="entry name" value="Translation proteins"/>
    <property type="match status" value="1"/>
</dbReference>
<dbReference type="Gene3D" id="3.30.70.240">
    <property type="match status" value="1"/>
</dbReference>
<dbReference type="InterPro" id="IPR009000">
    <property type="entry name" value="Transl_B-barrel_sf"/>
</dbReference>
<feature type="domain" description="Tr-type G" evidence="8">
    <location>
        <begin position="9"/>
        <end position="283"/>
    </location>
</feature>
<dbReference type="GO" id="GO:0003924">
    <property type="term" value="F:GTPase activity"/>
    <property type="evidence" value="ECO:0007669"/>
    <property type="project" value="InterPro"/>
</dbReference>
<dbReference type="Pfam" id="PF22042">
    <property type="entry name" value="EF-G_D2"/>
    <property type="match status" value="1"/>
</dbReference>
<dbReference type="PROSITE" id="PS51722">
    <property type="entry name" value="G_TR_2"/>
    <property type="match status" value="1"/>
</dbReference>
<dbReference type="InterPro" id="IPR027417">
    <property type="entry name" value="P-loop_NTPase"/>
</dbReference>
<comment type="similarity">
    <text evidence="1 6">Belongs to the TRAFAC class translation factor GTPase superfamily. Classic translation factor GTPase family. EF-G/EF-2 subfamily.</text>
</comment>
<organism evidence="9 10">
    <name type="scientific">candidate division Kazan bacterium GW2011_GWB1_52_7</name>
    <dbReference type="NCBI Taxonomy" id="1620414"/>
    <lineage>
        <taxon>Bacteria</taxon>
        <taxon>Bacteria division Kazan-3B-28</taxon>
    </lineage>
</organism>
<evidence type="ECO:0000313" key="10">
    <source>
        <dbReference type="Proteomes" id="UP000034913"/>
    </source>
</evidence>
<dbReference type="CDD" id="cd04088">
    <property type="entry name" value="EFG_mtEFG_II"/>
    <property type="match status" value="1"/>
</dbReference>
<evidence type="ECO:0000256" key="1">
    <source>
        <dbReference type="ARBA" id="ARBA00005870"/>
    </source>
</evidence>
<dbReference type="CDD" id="cd01434">
    <property type="entry name" value="EFG_mtEFG1_IV"/>
    <property type="match status" value="1"/>
</dbReference>
<dbReference type="Gene3D" id="2.40.30.10">
    <property type="entry name" value="Translation factors"/>
    <property type="match status" value="1"/>
</dbReference>
<dbReference type="PROSITE" id="PS00301">
    <property type="entry name" value="G_TR_1"/>
    <property type="match status" value="1"/>
</dbReference>
<keyword evidence="3 6" id="KW-0251">Elongation factor</keyword>
<dbReference type="NCBIfam" id="TIGR00484">
    <property type="entry name" value="EF-G"/>
    <property type="match status" value="1"/>
</dbReference>
<comment type="caution">
    <text evidence="9">The sequence shown here is derived from an EMBL/GenBank/DDBJ whole genome shotgun (WGS) entry which is preliminary data.</text>
</comment>
<dbReference type="Proteomes" id="UP000034913">
    <property type="component" value="Unassembled WGS sequence"/>
</dbReference>
<dbReference type="SUPFAM" id="SSF52540">
    <property type="entry name" value="P-loop containing nucleoside triphosphate hydrolases"/>
    <property type="match status" value="1"/>
</dbReference>
<dbReference type="PANTHER" id="PTHR43261:SF1">
    <property type="entry name" value="RIBOSOME-RELEASING FACTOR 2, MITOCHONDRIAL"/>
    <property type="match status" value="1"/>
</dbReference>
<evidence type="ECO:0000313" key="9">
    <source>
        <dbReference type="EMBL" id="KKW26700.1"/>
    </source>
</evidence>
<dbReference type="InterPro" id="IPR035649">
    <property type="entry name" value="EFG_V"/>
</dbReference>
<proteinExistence type="inferred from homology"/>
<dbReference type="Gene3D" id="3.40.50.300">
    <property type="entry name" value="P-loop containing nucleotide triphosphate hydrolases"/>
    <property type="match status" value="1"/>
</dbReference>
<dbReference type="GO" id="GO:0005737">
    <property type="term" value="C:cytoplasm"/>
    <property type="evidence" value="ECO:0007669"/>
    <property type="project" value="UniProtKB-SubCell"/>
</dbReference>
<evidence type="ECO:0000256" key="5">
    <source>
        <dbReference type="ARBA" id="ARBA00023134"/>
    </source>
</evidence>
<dbReference type="Pfam" id="PF00679">
    <property type="entry name" value="EFG_C"/>
    <property type="match status" value="1"/>
</dbReference>
<comment type="function">
    <text evidence="6">Catalyzes the GTP-dependent ribosomal translocation step during translation elongation. During this step, the ribosome changes from the pre-translocational (PRE) to the post-translocational (POST) state as the newly formed A-site-bound peptidyl-tRNA and P-site-bound deacylated tRNA move to the P and E sites, respectively. Catalyzes the coordinated movement of the two tRNA molecules, the mRNA and conformational changes in the ribosome.</text>
</comment>
<keyword evidence="2 6" id="KW-0547">Nucleotide-binding</keyword>
<dbReference type="InterPro" id="IPR000640">
    <property type="entry name" value="EFG_V-like"/>
</dbReference>
<dbReference type="FunFam" id="2.40.30.10:FF:000006">
    <property type="entry name" value="Elongation factor G"/>
    <property type="match status" value="1"/>
</dbReference>
<dbReference type="NCBIfam" id="TIGR00231">
    <property type="entry name" value="small_GTP"/>
    <property type="match status" value="1"/>
</dbReference>
<dbReference type="Gene3D" id="3.30.70.870">
    <property type="entry name" value="Elongation Factor G (Translational Gtpase), domain 3"/>
    <property type="match status" value="1"/>
</dbReference>
<comment type="subcellular location">
    <subcellularLocation>
        <location evidence="6">Cytoplasm</location>
    </subcellularLocation>
</comment>
<dbReference type="SUPFAM" id="SSF54211">
    <property type="entry name" value="Ribosomal protein S5 domain 2-like"/>
    <property type="match status" value="1"/>
</dbReference>
<dbReference type="Pfam" id="PF00009">
    <property type="entry name" value="GTP_EFTU"/>
    <property type="match status" value="1"/>
</dbReference>
<dbReference type="PANTHER" id="PTHR43261">
    <property type="entry name" value="TRANSLATION ELONGATION FACTOR G-RELATED"/>
    <property type="match status" value="1"/>
</dbReference>
<dbReference type="GO" id="GO:0003746">
    <property type="term" value="F:translation elongation factor activity"/>
    <property type="evidence" value="ECO:0007669"/>
    <property type="project" value="UniProtKB-UniRule"/>
</dbReference>
<dbReference type="CDD" id="cd03713">
    <property type="entry name" value="EFG_mtEFG_C"/>
    <property type="match status" value="1"/>
</dbReference>
<keyword evidence="5 6" id="KW-0342">GTP-binding</keyword>
<dbReference type="Gene3D" id="3.30.230.10">
    <property type="match status" value="1"/>
</dbReference>
<dbReference type="FunFam" id="3.30.70.870:FF:000001">
    <property type="entry name" value="Elongation factor G"/>
    <property type="match status" value="1"/>
</dbReference>
<dbReference type="InterPro" id="IPR035647">
    <property type="entry name" value="EFG_III/V"/>
</dbReference>
<dbReference type="SMART" id="SM00889">
    <property type="entry name" value="EFG_IV"/>
    <property type="match status" value="1"/>
</dbReference>
<dbReference type="Pfam" id="PF03764">
    <property type="entry name" value="EFG_IV"/>
    <property type="match status" value="1"/>
</dbReference>
<dbReference type="PRINTS" id="PR00315">
    <property type="entry name" value="ELONGATNFCT"/>
</dbReference>
<evidence type="ECO:0000256" key="2">
    <source>
        <dbReference type="ARBA" id="ARBA00022741"/>
    </source>
</evidence>
<feature type="binding site" evidence="6">
    <location>
        <begin position="136"/>
        <end position="139"/>
    </location>
    <ligand>
        <name>GTP</name>
        <dbReference type="ChEBI" id="CHEBI:37565"/>
    </ligand>
</feature>
<accession>A0A0G1X7A6</accession>
<dbReference type="AlphaFoldDB" id="A0A0G1X7A6"/>
<keyword evidence="6" id="KW-0963">Cytoplasm</keyword>
<dbReference type="GO" id="GO:0032790">
    <property type="term" value="P:ribosome disassembly"/>
    <property type="evidence" value="ECO:0007669"/>
    <property type="project" value="TreeGrafter"/>
</dbReference>
<gene>
    <name evidence="6" type="primary">fusA</name>
    <name evidence="9" type="ORF">VF00_C0002G0025</name>
</gene>
<dbReference type="InterPro" id="IPR005225">
    <property type="entry name" value="Small_GTP-bd"/>
</dbReference>
<evidence type="ECO:0000256" key="4">
    <source>
        <dbReference type="ARBA" id="ARBA00022917"/>
    </source>
</evidence>
<dbReference type="FunFam" id="3.40.50.300:FF:000029">
    <property type="entry name" value="Elongation factor G"/>
    <property type="match status" value="1"/>
</dbReference>
<dbReference type="Pfam" id="PF14492">
    <property type="entry name" value="EFG_III"/>
    <property type="match status" value="1"/>
</dbReference>
<dbReference type="InterPro" id="IPR014721">
    <property type="entry name" value="Ribsml_uS5_D2-typ_fold_subgr"/>
</dbReference>
<evidence type="ECO:0000256" key="6">
    <source>
        <dbReference type="HAMAP-Rule" id="MF_00054"/>
    </source>
</evidence>
<dbReference type="FunFam" id="3.30.230.10:FF:000003">
    <property type="entry name" value="Elongation factor G"/>
    <property type="match status" value="1"/>
</dbReference>
<dbReference type="InterPro" id="IPR004540">
    <property type="entry name" value="Transl_elong_EFG/EF2"/>
</dbReference>
<dbReference type="InterPro" id="IPR020568">
    <property type="entry name" value="Ribosomal_Su5_D2-typ_SF"/>
</dbReference>
<dbReference type="EMBL" id="LCRB01000002">
    <property type="protein sequence ID" value="KKW26700.1"/>
    <property type="molecule type" value="Genomic_DNA"/>
</dbReference>
<dbReference type="NCBIfam" id="NF009379">
    <property type="entry name" value="PRK12740.1-3"/>
    <property type="match status" value="1"/>
</dbReference>
<keyword evidence="4 6" id="KW-0648">Protein biosynthesis</keyword>
<name>A0A0G1X7A6_UNCK3</name>
<feature type="binding site" evidence="6">
    <location>
        <begin position="18"/>
        <end position="25"/>
    </location>
    <ligand>
        <name>GTP</name>
        <dbReference type="ChEBI" id="CHEBI:37565"/>
    </ligand>
</feature>
<evidence type="ECO:0000256" key="7">
    <source>
        <dbReference type="NCBIfam" id="TIGR00484"/>
    </source>
</evidence>
<dbReference type="NCBIfam" id="NF009381">
    <property type="entry name" value="PRK12740.1-5"/>
    <property type="match status" value="1"/>
</dbReference>
<dbReference type="InterPro" id="IPR009022">
    <property type="entry name" value="EFG_III"/>
</dbReference>
<sequence length="693" mass="76793">MTERQYSLDKTRNIGIIAHIDAGKTTVTERILYYTGKTYKIGEVHEGEAVMDWMEQERERGITITSAATTCFWDDTRINIIDTPGHVDFTVEVERSLRVLDGGVVVFDGVAGVEPQSETVWRQAEKYHVPRICFVNKMDRMGADFYFCFKTIIDRLGANAVAVQLPIGAAETFKGVVDLITERAYIFEDDMGKEITETDIPEDMQAQAKEYRHQLLEKVAETEDKLLEKFLADQALTEDEIRRAIRVAVIANKFVPVLCGSALKNKGVQKLLDAVVSYLPSPLDIPPVEGLKPGTEDKLVRHASDEEPFAALAFKIATDPFVGKLIYFRVYSGKLRSGSYVLNASKDTKERVSRILRMHSNHREEVDEIFSGEIGAIVGLKNVTTGDTLCDEAHPVILESIEFPEPVISIAVEPKSKADQEKMGLALAKLAEEDPTFKVHTDAESSQTIIEGMGELHLDIIVDRMKREFKVEANIGKPQVAYRETITQEAVAEAKYIKQTGGRGQYGHAVVRFAPKLDGGFEFVNKIVGGTIPKEFIAPVQKGIEAAMSRGVIAGYPVVDISATLFDGSFHEVDSNEMAFQIAGSMALQEGVKKGNPALLEPIMRVEVVTPEDFAGDVMGDLNSKRGRIEGMTERGNAKVIRAYVPLGEMFGYATNLRSMSQGRASYTMEFAQYEKVPANIQIELIAKRMGGK</sequence>
<dbReference type="SMART" id="SM00838">
    <property type="entry name" value="EFG_C"/>
    <property type="match status" value="1"/>
</dbReference>
<dbReference type="CDD" id="cd01886">
    <property type="entry name" value="EF-G"/>
    <property type="match status" value="1"/>
</dbReference>
<dbReference type="InterPro" id="IPR005517">
    <property type="entry name" value="Transl_elong_EFG/EF2_IV"/>
</dbReference>
<dbReference type="SUPFAM" id="SSF54980">
    <property type="entry name" value="EF-G C-terminal domain-like"/>
    <property type="match status" value="2"/>
</dbReference>
<protein>
    <recommendedName>
        <fullName evidence="6 7">Elongation factor G</fullName>
        <shortName evidence="6">EF-G</shortName>
    </recommendedName>
</protein>
<dbReference type="FunFam" id="3.30.70.240:FF:000001">
    <property type="entry name" value="Elongation factor G"/>
    <property type="match status" value="1"/>
</dbReference>
<dbReference type="InterPro" id="IPR000795">
    <property type="entry name" value="T_Tr_GTP-bd_dom"/>
</dbReference>
<dbReference type="HAMAP" id="MF_00054_B">
    <property type="entry name" value="EF_G_EF_2_B"/>
    <property type="match status" value="1"/>
</dbReference>
<evidence type="ECO:0000259" key="8">
    <source>
        <dbReference type="PROSITE" id="PS51722"/>
    </source>
</evidence>
<feature type="binding site" evidence="6">
    <location>
        <begin position="82"/>
        <end position="86"/>
    </location>
    <ligand>
        <name>GTP</name>
        <dbReference type="ChEBI" id="CHEBI:37565"/>
    </ligand>
</feature>
<dbReference type="InterPro" id="IPR053905">
    <property type="entry name" value="EF-G-like_DII"/>
</dbReference>
<dbReference type="CDD" id="cd16262">
    <property type="entry name" value="EFG_III"/>
    <property type="match status" value="1"/>
</dbReference>
<reference evidence="9 10" key="1">
    <citation type="journal article" date="2015" name="Nature">
        <title>rRNA introns, odd ribosomes, and small enigmatic genomes across a large radiation of phyla.</title>
        <authorList>
            <person name="Brown C.T."/>
            <person name="Hug L.A."/>
            <person name="Thomas B.C."/>
            <person name="Sharon I."/>
            <person name="Castelle C.J."/>
            <person name="Singh A."/>
            <person name="Wilkins M.J."/>
            <person name="Williams K.H."/>
            <person name="Banfield J.F."/>
        </authorList>
    </citation>
    <scope>NUCLEOTIDE SEQUENCE [LARGE SCALE GENOMIC DNA]</scope>
</reference>
<dbReference type="PATRIC" id="fig|1620414.3.peg.255"/>
<dbReference type="InterPro" id="IPR031157">
    <property type="entry name" value="G_TR_CS"/>
</dbReference>
<evidence type="ECO:0000256" key="3">
    <source>
        <dbReference type="ARBA" id="ARBA00022768"/>
    </source>
</evidence>
<dbReference type="GO" id="GO:0005525">
    <property type="term" value="F:GTP binding"/>
    <property type="evidence" value="ECO:0007669"/>
    <property type="project" value="UniProtKB-UniRule"/>
</dbReference>